<gene>
    <name evidence="1" type="ORF">BIT28_14195</name>
</gene>
<evidence type="ECO:0000313" key="2">
    <source>
        <dbReference type="Proteomes" id="UP000186905"/>
    </source>
</evidence>
<organism evidence="1 2">
    <name type="scientific">Photobacterium proteolyticum</name>
    <dbReference type="NCBI Taxonomy" id="1903952"/>
    <lineage>
        <taxon>Bacteria</taxon>
        <taxon>Pseudomonadati</taxon>
        <taxon>Pseudomonadota</taxon>
        <taxon>Gammaproteobacteria</taxon>
        <taxon>Vibrionales</taxon>
        <taxon>Vibrionaceae</taxon>
        <taxon>Photobacterium</taxon>
    </lineage>
</organism>
<name>A0A1Q9H1S2_9GAMM</name>
<protein>
    <submittedName>
        <fullName evidence="1">Uncharacterized protein</fullName>
    </submittedName>
</protein>
<proteinExistence type="predicted"/>
<keyword evidence="2" id="KW-1185">Reference proteome</keyword>
<sequence>MHVKIIDEIRASQIHGTRKARDLCFQKVVYVESETKKYPGNRFIYRDENDKLLVQRGQANLDDLTLVKAMLSVAEARGWHLTKS</sequence>
<dbReference type="Proteomes" id="UP000186905">
    <property type="component" value="Unassembled WGS sequence"/>
</dbReference>
<evidence type="ECO:0000313" key="1">
    <source>
        <dbReference type="EMBL" id="OLQ81670.1"/>
    </source>
</evidence>
<dbReference type="OrthoDB" id="8967890at2"/>
<accession>A0A1Q9H1S2</accession>
<dbReference type="RefSeq" id="WP_075761741.1">
    <property type="nucleotide sequence ID" value="NZ_MJIL01000036.1"/>
</dbReference>
<comment type="caution">
    <text evidence="1">The sequence shown here is derived from an EMBL/GenBank/DDBJ whole genome shotgun (WGS) entry which is preliminary data.</text>
</comment>
<dbReference type="EMBL" id="MJIL01000036">
    <property type="protein sequence ID" value="OLQ81670.1"/>
    <property type="molecule type" value="Genomic_DNA"/>
</dbReference>
<reference evidence="1 2" key="1">
    <citation type="submission" date="2016-09" db="EMBL/GenBank/DDBJ databases">
        <title>Photobacterium proteolyticum sp. nov. a protease producing bacterium isolated from ocean sediments of Laizhou Bay.</title>
        <authorList>
            <person name="Li Y."/>
        </authorList>
    </citation>
    <scope>NUCLEOTIDE SEQUENCE [LARGE SCALE GENOMIC DNA]</scope>
    <source>
        <strain evidence="1 2">13-12</strain>
    </source>
</reference>
<dbReference type="AlphaFoldDB" id="A0A1Q9H1S2"/>